<name>A0A1X7AK39_9GAMM</name>
<evidence type="ECO:0000313" key="6">
    <source>
        <dbReference type="Proteomes" id="UP000196573"/>
    </source>
</evidence>
<dbReference type="GO" id="GO:0009306">
    <property type="term" value="P:protein secretion"/>
    <property type="evidence" value="ECO:0007669"/>
    <property type="project" value="InterPro"/>
</dbReference>
<evidence type="ECO:0000259" key="4">
    <source>
        <dbReference type="Pfam" id="PF13629"/>
    </source>
</evidence>
<gene>
    <name evidence="5" type="primary">pulD_3</name>
    <name evidence="5" type="ORF">EHSB41UT_02451</name>
</gene>
<feature type="chain" id="PRO_5013185770" evidence="2">
    <location>
        <begin position="28"/>
        <end position="456"/>
    </location>
</feature>
<dbReference type="Proteomes" id="UP000196573">
    <property type="component" value="Unassembled WGS sequence"/>
</dbReference>
<dbReference type="PRINTS" id="PR00811">
    <property type="entry name" value="BCTERIALGSPD"/>
</dbReference>
<dbReference type="Pfam" id="PF00263">
    <property type="entry name" value="Secretin"/>
    <property type="match status" value="1"/>
</dbReference>
<sequence length="456" mass="49611">MTPYRIVALVKSLMMLLCALVAMAAKAADNNLYLDVHKAEMLHYSGLIDTVFVADPQIADYRVINNNRLVVYGKQPGSTSLLVTDAKGNQLDQRTLVVTNNLSSVKAQLKLRFPDADIALTTVGDQVVLSGTVASDDVSQDVYKLTGQLLGKKYKEDKFAWKEGGDDNQISFMTRYTYEGLVNNLQVDAVKQLNVKLTIAEVSHSFIRQLGVKFGSLLGEGDGAKFIGNGQFFNRLGHLNSSSIGRFISAADDDAMGQILAEPNLSVLSGETASFLAGGEMPIITYVEGSQNIHYKEFGVRLTLAAKVHKDSTINLSVEPEVSSVDVSKSNNKLDLPAFKTRRTRTTIQLADGESFVLGGLISAEDRDALSKVPFAGDIPILGAAFRHTDNQRQKTELIIVATVNLVKPVKAGSIQLPQMNRVDSLLRYFNLDSRKEQPAVSAQAHSILATGGFKQ</sequence>
<dbReference type="InterPro" id="IPR032789">
    <property type="entry name" value="T2SS-T3SS_pil_N"/>
</dbReference>
<evidence type="ECO:0000256" key="2">
    <source>
        <dbReference type="SAM" id="SignalP"/>
    </source>
</evidence>
<protein>
    <submittedName>
        <fullName evidence="5">Type II secretion system protein D</fullName>
    </submittedName>
</protein>
<dbReference type="PANTHER" id="PTHR30332:SF17">
    <property type="entry name" value="TYPE IV PILIATION SYSTEM PROTEIN DR_0774-RELATED"/>
    <property type="match status" value="1"/>
</dbReference>
<feature type="domain" description="Pilus formation protein N-terminal" evidence="4">
    <location>
        <begin position="30"/>
        <end position="99"/>
    </location>
</feature>
<dbReference type="InterPro" id="IPR004846">
    <property type="entry name" value="T2SS/T3SS_dom"/>
</dbReference>
<dbReference type="InterPro" id="IPR050810">
    <property type="entry name" value="Bact_Secretion_Sys_Channel"/>
</dbReference>
<accession>A0A1X7AK39</accession>
<organism evidence="5 6">
    <name type="scientific">Parendozoicomonas haliclonae</name>
    <dbReference type="NCBI Taxonomy" id="1960125"/>
    <lineage>
        <taxon>Bacteria</taxon>
        <taxon>Pseudomonadati</taxon>
        <taxon>Pseudomonadota</taxon>
        <taxon>Gammaproteobacteria</taxon>
        <taxon>Oceanospirillales</taxon>
        <taxon>Endozoicomonadaceae</taxon>
        <taxon>Parendozoicomonas</taxon>
    </lineage>
</organism>
<dbReference type="Pfam" id="PF13629">
    <property type="entry name" value="T2SS-T3SS_pil_N"/>
    <property type="match status" value="1"/>
</dbReference>
<dbReference type="GO" id="GO:0015627">
    <property type="term" value="C:type II protein secretion system complex"/>
    <property type="evidence" value="ECO:0007669"/>
    <property type="project" value="TreeGrafter"/>
</dbReference>
<proteinExistence type="inferred from homology"/>
<evidence type="ECO:0000313" key="5">
    <source>
        <dbReference type="EMBL" id="SMA47532.1"/>
    </source>
</evidence>
<dbReference type="AlphaFoldDB" id="A0A1X7AK39"/>
<feature type="domain" description="Type II/III secretion system secretin-like" evidence="3">
    <location>
        <begin position="253"/>
        <end position="407"/>
    </location>
</feature>
<comment type="similarity">
    <text evidence="1">Belongs to the bacterial secretin family.</text>
</comment>
<evidence type="ECO:0000259" key="3">
    <source>
        <dbReference type="Pfam" id="PF00263"/>
    </source>
</evidence>
<evidence type="ECO:0000256" key="1">
    <source>
        <dbReference type="RuleBase" id="RU004003"/>
    </source>
</evidence>
<dbReference type="RefSeq" id="WP_207626630.1">
    <property type="nucleotide sequence ID" value="NZ_CBCSCN010000003.1"/>
</dbReference>
<keyword evidence="6" id="KW-1185">Reference proteome</keyword>
<dbReference type="PANTHER" id="PTHR30332">
    <property type="entry name" value="PROBABLE GENERAL SECRETION PATHWAY PROTEIN D"/>
    <property type="match status" value="1"/>
</dbReference>
<keyword evidence="2" id="KW-0732">Signal</keyword>
<dbReference type="EMBL" id="FWPT01000005">
    <property type="protein sequence ID" value="SMA47532.1"/>
    <property type="molecule type" value="Genomic_DNA"/>
</dbReference>
<reference evidence="5 6" key="1">
    <citation type="submission" date="2017-03" db="EMBL/GenBank/DDBJ databases">
        <authorList>
            <person name="Afonso C.L."/>
            <person name="Miller P.J."/>
            <person name="Scott M.A."/>
            <person name="Spackman E."/>
            <person name="Goraichik I."/>
            <person name="Dimitrov K.M."/>
            <person name="Suarez D.L."/>
            <person name="Swayne D.E."/>
        </authorList>
    </citation>
    <scope>NUCLEOTIDE SEQUENCE [LARGE SCALE GENOMIC DNA]</scope>
    <source>
        <strain evidence="5">SB41UT1</strain>
    </source>
</reference>
<dbReference type="InterPro" id="IPR001775">
    <property type="entry name" value="GspD/PilQ"/>
</dbReference>
<feature type="signal peptide" evidence="2">
    <location>
        <begin position="1"/>
        <end position="27"/>
    </location>
</feature>